<dbReference type="Proteomes" id="UP000037387">
    <property type="component" value="Unassembled WGS sequence"/>
</dbReference>
<evidence type="ECO:0000313" key="1">
    <source>
        <dbReference type="EMBL" id="KON74005.1"/>
    </source>
</evidence>
<name>A0A0M0F8U6_CELCE</name>
<dbReference type="PATRIC" id="fig|1350482.3.peg.1570"/>
<dbReference type="AlphaFoldDB" id="A0A0M0F8U6"/>
<protein>
    <submittedName>
        <fullName evidence="1">Uncharacterized protein</fullName>
    </submittedName>
</protein>
<evidence type="ECO:0000313" key="2">
    <source>
        <dbReference type="Proteomes" id="UP000037387"/>
    </source>
</evidence>
<gene>
    <name evidence="1" type="ORF">M768_07825</name>
</gene>
<reference evidence="1 2" key="1">
    <citation type="journal article" date="2015" name="Sci. Rep.">
        <title>Functional and structural properties of a novel cellulosome-like multienzyme complex: efficient glycoside hydrolysis of water-insoluble 7-xylosyl-10-deacetylpaclitaxel.</title>
        <authorList>
            <person name="Dou T.Y."/>
            <person name="Luan H.W."/>
            <person name="Ge G.B."/>
            <person name="Dong M.M."/>
            <person name="Zou H.F."/>
            <person name="He Y.Q."/>
            <person name="Cui P."/>
            <person name="Wang J.Y."/>
            <person name="Hao D.C."/>
            <person name="Yang S.L."/>
            <person name="Yang L."/>
        </authorList>
    </citation>
    <scope>NUCLEOTIDE SEQUENCE [LARGE SCALE GENOMIC DNA]</scope>
    <source>
        <strain evidence="1 2">F16</strain>
    </source>
</reference>
<organism evidence="1 2">
    <name type="scientific">Cellulosimicrobium cellulans F16</name>
    <dbReference type="NCBI Taxonomy" id="1350482"/>
    <lineage>
        <taxon>Bacteria</taxon>
        <taxon>Bacillati</taxon>
        <taxon>Actinomycetota</taxon>
        <taxon>Actinomycetes</taxon>
        <taxon>Micrococcales</taxon>
        <taxon>Promicromonosporaceae</taxon>
        <taxon>Cellulosimicrobium</taxon>
    </lineage>
</organism>
<comment type="caution">
    <text evidence="1">The sequence shown here is derived from an EMBL/GenBank/DDBJ whole genome shotgun (WGS) entry which is preliminary data.</text>
</comment>
<dbReference type="EMBL" id="ATNL01000007">
    <property type="protein sequence ID" value="KON74005.1"/>
    <property type="molecule type" value="Genomic_DNA"/>
</dbReference>
<sequence length="60" mass="5939">MPDDARCVAPSGTGGVRVGRQGALPAESRACASVFACSSSASTSAFSSVRTAWTTGSSRA</sequence>
<proteinExistence type="predicted"/>
<keyword evidence="2" id="KW-1185">Reference proteome</keyword>
<accession>A0A0M0F8U6</accession>